<keyword evidence="6" id="KW-1185">Reference proteome</keyword>
<evidence type="ECO:0000313" key="5">
    <source>
        <dbReference type="EMBL" id="KAH7347332.1"/>
    </source>
</evidence>
<comment type="subcellular location">
    <subcellularLocation>
        <location evidence="1">Nucleus</location>
    </subcellularLocation>
</comment>
<name>A0A8K0T3X7_9PEZI</name>
<dbReference type="GO" id="GO:0008270">
    <property type="term" value="F:zinc ion binding"/>
    <property type="evidence" value="ECO:0007669"/>
    <property type="project" value="InterPro"/>
</dbReference>
<accession>A0A8K0T3X7</accession>
<dbReference type="InterPro" id="IPR036864">
    <property type="entry name" value="Zn2-C6_fun-type_DNA-bd_sf"/>
</dbReference>
<dbReference type="GO" id="GO:0000981">
    <property type="term" value="F:DNA-binding transcription factor activity, RNA polymerase II-specific"/>
    <property type="evidence" value="ECO:0007669"/>
    <property type="project" value="InterPro"/>
</dbReference>
<evidence type="ECO:0000313" key="6">
    <source>
        <dbReference type="Proteomes" id="UP000813385"/>
    </source>
</evidence>
<dbReference type="PROSITE" id="PS00463">
    <property type="entry name" value="ZN2_CY6_FUNGAL_1"/>
    <property type="match status" value="1"/>
</dbReference>
<dbReference type="GO" id="GO:0045944">
    <property type="term" value="P:positive regulation of transcription by RNA polymerase II"/>
    <property type="evidence" value="ECO:0007669"/>
    <property type="project" value="TreeGrafter"/>
</dbReference>
<dbReference type="SUPFAM" id="SSF57701">
    <property type="entry name" value="Zn2/Cys6 DNA-binding domain"/>
    <property type="match status" value="1"/>
</dbReference>
<dbReference type="OrthoDB" id="4843123at2759"/>
<reference evidence="5" key="1">
    <citation type="journal article" date="2021" name="Nat. Commun.">
        <title>Genetic determinants of endophytism in the Arabidopsis root mycobiome.</title>
        <authorList>
            <person name="Mesny F."/>
            <person name="Miyauchi S."/>
            <person name="Thiergart T."/>
            <person name="Pickel B."/>
            <person name="Atanasova L."/>
            <person name="Karlsson M."/>
            <person name="Huettel B."/>
            <person name="Barry K.W."/>
            <person name="Haridas S."/>
            <person name="Chen C."/>
            <person name="Bauer D."/>
            <person name="Andreopoulos W."/>
            <person name="Pangilinan J."/>
            <person name="LaButti K."/>
            <person name="Riley R."/>
            <person name="Lipzen A."/>
            <person name="Clum A."/>
            <person name="Drula E."/>
            <person name="Henrissat B."/>
            <person name="Kohler A."/>
            <person name="Grigoriev I.V."/>
            <person name="Martin F.M."/>
            <person name="Hacquard S."/>
        </authorList>
    </citation>
    <scope>NUCLEOTIDE SEQUENCE</scope>
    <source>
        <strain evidence="5">MPI-CAGE-AT-0016</strain>
    </source>
</reference>
<evidence type="ECO:0000256" key="3">
    <source>
        <dbReference type="SAM" id="MobiDB-lite"/>
    </source>
</evidence>
<dbReference type="InterPro" id="IPR021858">
    <property type="entry name" value="Fun_TF"/>
</dbReference>
<evidence type="ECO:0000256" key="2">
    <source>
        <dbReference type="ARBA" id="ARBA00023242"/>
    </source>
</evidence>
<dbReference type="InterPro" id="IPR001138">
    <property type="entry name" value="Zn2Cys6_DnaBD"/>
</dbReference>
<evidence type="ECO:0000256" key="1">
    <source>
        <dbReference type="ARBA" id="ARBA00004123"/>
    </source>
</evidence>
<gene>
    <name evidence="5" type="ORF">B0T11DRAFT_291167</name>
</gene>
<dbReference type="Pfam" id="PF11951">
    <property type="entry name" value="Fungal_trans_2"/>
    <property type="match status" value="2"/>
</dbReference>
<dbReference type="Proteomes" id="UP000813385">
    <property type="component" value="Unassembled WGS sequence"/>
</dbReference>
<feature type="compositionally biased region" description="Low complexity" evidence="3">
    <location>
        <begin position="120"/>
        <end position="140"/>
    </location>
</feature>
<comment type="caution">
    <text evidence="5">The sequence shown here is derived from an EMBL/GenBank/DDBJ whole genome shotgun (WGS) entry which is preliminary data.</text>
</comment>
<dbReference type="GO" id="GO:0005634">
    <property type="term" value="C:nucleus"/>
    <property type="evidence" value="ECO:0007669"/>
    <property type="project" value="UniProtKB-SubCell"/>
</dbReference>
<sequence>MPRSLARRNDGCYECCKRRLRCDKTEPECLKCQKKGIQCSGQGLRCRFSSHMSVASSSSTAQNTRPKAKSKRASPRASPPLTPSTPVTPVQPFPSPGTDGYVGFAAADELPWDMSWVETPTTITSPSPSPSSALIATSPAESHQGKADRLLSLIRIGGTPLRAAIDEPLHPQARMLFSHFCDHIAPMMVVLDFAGNGYRDIILPLAMQDDVLRRAVSVVAAFHLAQKAPQLRQAALAGHQAIVEKLRRDSLLLGPGQLFTPYTWATIVVLLVGETITGADNYVYLLEMLTCLRQSSEAIETLPPSLREFFLQQVKMFELFGFPLSDEAKGLDVIRRSPDSYMDFMMYPTLPSASPHHANMQLMRGAIRDACEMYQRRAMTAPPSEDSALSVELLRRRILPIDAHTPGAHALVWTYFVAAAESSLPAHRDFFTTRLRELHEVTGFGSIPAALQALETIWALQGVRRWTEIMSKDMPVLVM</sequence>
<dbReference type="CDD" id="cd00067">
    <property type="entry name" value="GAL4"/>
    <property type="match status" value="1"/>
</dbReference>
<dbReference type="GO" id="GO:0000976">
    <property type="term" value="F:transcription cis-regulatory region binding"/>
    <property type="evidence" value="ECO:0007669"/>
    <property type="project" value="TreeGrafter"/>
</dbReference>
<dbReference type="PANTHER" id="PTHR37534">
    <property type="entry name" value="TRANSCRIPTIONAL ACTIVATOR PROTEIN UGA3"/>
    <property type="match status" value="1"/>
</dbReference>
<organism evidence="5 6">
    <name type="scientific">Plectosphaerella cucumerina</name>
    <dbReference type="NCBI Taxonomy" id="40658"/>
    <lineage>
        <taxon>Eukaryota</taxon>
        <taxon>Fungi</taxon>
        <taxon>Dikarya</taxon>
        <taxon>Ascomycota</taxon>
        <taxon>Pezizomycotina</taxon>
        <taxon>Sordariomycetes</taxon>
        <taxon>Hypocreomycetidae</taxon>
        <taxon>Glomerellales</taxon>
        <taxon>Plectosphaerellaceae</taxon>
        <taxon>Plectosphaerella</taxon>
    </lineage>
</organism>
<protein>
    <recommendedName>
        <fullName evidence="4">Zn(2)-C6 fungal-type domain-containing protein</fullName>
    </recommendedName>
</protein>
<evidence type="ECO:0000259" key="4">
    <source>
        <dbReference type="PROSITE" id="PS50048"/>
    </source>
</evidence>
<feature type="domain" description="Zn(2)-C6 fungal-type" evidence="4">
    <location>
        <begin position="11"/>
        <end position="40"/>
    </location>
</feature>
<dbReference type="EMBL" id="JAGPXD010000007">
    <property type="protein sequence ID" value="KAH7347332.1"/>
    <property type="molecule type" value="Genomic_DNA"/>
</dbReference>
<keyword evidence="2" id="KW-0539">Nucleus</keyword>
<dbReference type="PROSITE" id="PS50048">
    <property type="entry name" value="ZN2_CY6_FUNGAL_2"/>
    <property type="match status" value="1"/>
</dbReference>
<feature type="region of interest" description="Disordered" evidence="3">
    <location>
        <begin position="120"/>
        <end position="141"/>
    </location>
</feature>
<dbReference type="AlphaFoldDB" id="A0A8K0T3X7"/>
<dbReference type="PANTHER" id="PTHR37534:SF17">
    <property type="entry name" value="ZN(2)-C6 FUNGAL-TYPE DOMAIN-CONTAINING PROTEIN"/>
    <property type="match status" value="1"/>
</dbReference>
<feature type="region of interest" description="Disordered" evidence="3">
    <location>
        <begin position="55"/>
        <end position="95"/>
    </location>
</feature>
<proteinExistence type="predicted"/>